<dbReference type="EMBL" id="CM022218">
    <property type="protein sequence ID" value="KAF7029850.1"/>
    <property type="molecule type" value="Genomic_DNA"/>
</dbReference>
<feature type="non-terminal residue" evidence="2">
    <location>
        <position position="1"/>
    </location>
</feature>
<accession>A0A9R1FJX5</accession>
<organism evidence="2">
    <name type="scientific">Triticum aestivum</name>
    <name type="common">Wheat</name>
    <dbReference type="NCBI Taxonomy" id="4565"/>
    <lineage>
        <taxon>Eukaryota</taxon>
        <taxon>Viridiplantae</taxon>
        <taxon>Streptophyta</taxon>
        <taxon>Embryophyta</taxon>
        <taxon>Tracheophyta</taxon>
        <taxon>Spermatophyta</taxon>
        <taxon>Magnoliopsida</taxon>
        <taxon>Liliopsida</taxon>
        <taxon>Poales</taxon>
        <taxon>Poaceae</taxon>
        <taxon>BOP clade</taxon>
        <taxon>Pooideae</taxon>
        <taxon>Triticodae</taxon>
        <taxon>Triticeae</taxon>
        <taxon>Triticinae</taxon>
        <taxon>Triticum</taxon>
    </lineage>
</organism>
<protein>
    <submittedName>
        <fullName evidence="2">Uncharacterized protein</fullName>
    </submittedName>
</protein>
<gene>
    <name evidence="2" type="ORF">CFC21_041500</name>
</gene>
<feature type="region of interest" description="Disordered" evidence="1">
    <location>
        <begin position="1"/>
        <end position="21"/>
    </location>
</feature>
<evidence type="ECO:0000256" key="1">
    <source>
        <dbReference type="SAM" id="MobiDB-lite"/>
    </source>
</evidence>
<dbReference type="OrthoDB" id="77038at2759"/>
<reference evidence="2" key="1">
    <citation type="journal article" date="2017" name="Gigascience">
        <title>The first near-complete assembly of the hexaploid bread wheat genome, Triticum aestivum.</title>
        <authorList>
            <person name="Zimin A.V."/>
            <person name="Puiu D."/>
            <person name="Hall R."/>
            <person name="Kingan S."/>
            <person name="Clavijo B.J."/>
            <person name="Salzberg S.L."/>
        </authorList>
    </citation>
    <scope>NUCLEOTIDE SEQUENCE</scope>
    <source>
        <tissue evidence="2">Leaf</tissue>
    </source>
</reference>
<evidence type="ECO:0000313" key="2">
    <source>
        <dbReference type="EMBL" id="KAF7029850.1"/>
    </source>
</evidence>
<proteinExistence type="predicted"/>
<name>A0A9R1FJX5_WHEAT</name>
<sequence length="50" mass="5099">VDPVSMQSEPPLPEGRVHGGGLLALLSRGGNHTGPVGNSENGASVMMAWM</sequence>
<comment type="caution">
    <text evidence="2">The sequence shown here is derived from an EMBL/GenBank/DDBJ whole genome shotgun (WGS) entry which is preliminary data.</text>
</comment>
<dbReference type="AlphaFoldDB" id="A0A9R1FJX5"/>
<dbReference type="Proteomes" id="UP000815260">
    <property type="component" value="Chromosome 3B"/>
</dbReference>
<reference evidence="2" key="2">
    <citation type="submission" date="2020-03" db="EMBL/GenBank/DDBJ databases">
        <title>The second near-complete assembly of the hexaploid bread wheat (Triticum aestivum) genome.</title>
        <authorList>
            <person name="Zimin A.V."/>
            <person name="Puiu D."/>
            <person name="Shumante A."/>
            <person name="Alonge M."/>
            <person name="Salzberg S.L."/>
        </authorList>
    </citation>
    <scope>NUCLEOTIDE SEQUENCE</scope>
    <source>
        <tissue evidence="2">Leaf</tissue>
    </source>
</reference>